<feature type="region of interest" description="Disordered" evidence="3">
    <location>
        <begin position="1"/>
        <end position="23"/>
    </location>
</feature>
<feature type="non-terminal residue" evidence="5">
    <location>
        <position position="212"/>
    </location>
</feature>
<dbReference type="AlphaFoldDB" id="A0A432H150"/>
<organism evidence="5 6">
    <name type="scientific">SAR324 cluster bacterium</name>
    <dbReference type="NCBI Taxonomy" id="2024889"/>
    <lineage>
        <taxon>Bacteria</taxon>
        <taxon>Deltaproteobacteria</taxon>
        <taxon>SAR324 cluster</taxon>
    </lineage>
</organism>
<evidence type="ECO:0000313" key="6">
    <source>
        <dbReference type="Proteomes" id="UP000288322"/>
    </source>
</evidence>
<dbReference type="PANTHER" id="PTHR43201">
    <property type="entry name" value="ACYL-COA SYNTHETASE"/>
    <property type="match status" value="1"/>
</dbReference>
<dbReference type="SUPFAM" id="SSF56801">
    <property type="entry name" value="Acetyl-CoA synthetase-like"/>
    <property type="match status" value="1"/>
</dbReference>
<comment type="similarity">
    <text evidence="1">Belongs to the ATP-dependent AMP-binding enzyme family.</text>
</comment>
<accession>A0A432H150</accession>
<dbReference type="GO" id="GO:0006631">
    <property type="term" value="P:fatty acid metabolic process"/>
    <property type="evidence" value="ECO:0007669"/>
    <property type="project" value="TreeGrafter"/>
</dbReference>
<proteinExistence type="inferred from homology"/>
<keyword evidence="2" id="KW-0436">Ligase</keyword>
<gene>
    <name evidence="5" type="ORF">DSY93_06105</name>
</gene>
<dbReference type="InterPro" id="IPR000873">
    <property type="entry name" value="AMP-dep_synth/lig_dom"/>
</dbReference>
<evidence type="ECO:0000259" key="4">
    <source>
        <dbReference type="Pfam" id="PF00501"/>
    </source>
</evidence>
<dbReference type="InterPro" id="IPR020845">
    <property type="entry name" value="AMP-binding_CS"/>
</dbReference>
<reference evidence="5 6" key="1">
    <citation type="submission" date="2018-06" db="EMBL/GenBank/DDBJ databases">
        <title>Combined omics and stable isotope probing to characterize newly discovered Mariana Back-Arc vent microbial communities.</title>
        <authorList>
            <person name="Trembath-Reichert E."/>
            <person name="Huber J.A."/>
        </authorList>
    </citation>
    <scope>NUCLEOTIDE SEQUENCE [LARGE SCALE GENOMIC DNA]</scope>
    <source>
        <strain evidence="5">MAG 151</strain>
    </source>
</reference>
<protein>
    <recommendedName>
        <fullName evidence="4">AMP-dependent synthetase/ligase domain-containing protein</fullName>
    </recommendedName>
</protein>
<feature type="domain" description="AMP-dependent synthetase/ligase" evidence="4">
    <location>
        <begin position="13"/>
        <end position="212"/>
    </location>
</feature>
<dbReference type="PRINTS" id="PR00154">
    <property type="entry name" value="AMPBINDING"/>
</dbReference>
<evidence type="ECO:0000256" key="1">
    <source>
        <dbReference type="ARBA" id="ARBA00006432"/>
    </source>
</evidence>
<name>A0A432H150_9DELT</name>
<dbReference type="InterPro" id="IPR020459">
    <property type="entry name" value="AMP-binding"/>
</dbReference>
<evidence type="ECO:0000313" key="5">
    <source>
        <dbReference type="EMBL" id="RTZ89640.1"/>
    </source>
</evidence>
<evidence type="ECO:0000256" key="2">
    <source>
        <dbReference type="ARBA" id="ARBA00022598"/>
    </source>
</evidence>
<dbReference type="Pfam" id="PF00501">
    <property type="entry name" value="AMP-binding"/>
    <property type="match status" value="1"/>
</dbReference>
<dbReference type="Proteomes" id="UP000288322">
    <property type="component" value="Unassembled WGS sequence"/>
</dbReference>
<comment type="caution">
    <text evidence="5">The sequence shown here is derived from an EMBL/GenBank/DDBJ whole genome shotgun (WGS) entry which is preliminary data.</text>
</comment>
<dbReference type="Gene3D" id="3.40.50.12780">
    <property type="entry name" value="N-terminal domain of ligase-like"/>
    <property type="match status" value="1"/>
</dbReference>
<dbReference type="EMBL" id="QNZH01000169">
    <property type="protein sequence ID" value="RTZ89640.1"/>
    <property type="molecule type" value="Genomic_DNA"/>
</dbReference>
<dbReference type="PANTHER" id="PTHR43201:SF5">
    <property type="entry name" value="MEDIUM-CHAIN ACYL-COA LIGASE ACSF2, MITOCHONDRIAL"/>
    <property type="match status" value="1"/>
</dbReference>
<evidence type="ECO:0000256" key="3">
    <source>
        <dbReference type="SAM" id="MobiDB-lite"/>
    </source>
</evidence>
<feature type="compositionally biased region" description="Basic and acidic residues" evidence="3">
    <location>
        <begin position="12"/>
        <end position="23"/>
    </location>
</feature>
<dbReference type="GO" id="GO:0031956">
    <property type="term" value="F:medium-chain fatty acid-CoA ligase activity"/>
    <property type="evidence" value="ECO:0007669"/>
    <property type="project" value="TreeGrafter"/>
</dbReference>
<dbReference type="InterPro" id="IPR042099">
    <property type="entry name" value="ANL_N_sf"/>
</dbReference>
<dbReference type="PROSITE" id="PS00455">
    <property type="entry name" value="AMP_BINDING"/>
    <property type="match status" value="1"/>
</dbReference>
<sequence length="212" mass="23078">MNPAGHTIRSLIDQHAETSPDRPFVKYPESGISHTWSEFQARVQSIARYLKNMDFPPNVPVAGLLGNGQAALELFLGGMYGGFQVLLANPLAGADILAYVLEHSESTNLFVDQQHHELAQQGLSQLADKPQLIPIQADNSTDSEWIGSNEELSTPMPCPEDVALLIYTSGTTGKPKGVIHTHESLLYGGWNTVVAHELTPEDNSLCVLPLCH</sequence>